<dbReference type="Pfam" id="PF03009">
    <property type="entry name" value="GDPD"/>
    <property type="match status" value="1"/>
</dbReference>
<organism evidence="2 3">
    <name type="scientific">Oceanithermus profundus (strain DSM 14977 / NBRC 100410 / VKM B-2274 / 506)</name>
    <dbReference type="NCBI Taxonomy" id="670487"/>
    <lineage>
        <taxon>Bacteria</taxon>
        <taxon>Thermotogati</taxon>
        <taxon>Deinococcota</taxon>
        <taxon>Deinococci</taxon>
        <taxon>Thermales</taxon>
        <taxon>Thermaceae</taxon>
        <taxon>Oceanithermus</taxon>
    </lineage>
</organism>
<sequence length="294" mass="32623">MAEGLLQPGRLRYRVPVNRTLVIAHRGARSLAPENTLAAAEKGLEAGADLWETDVGVTADGVLILFHDDSLKRTTNAPEVYPDRAPWTFTEFTFAEIERLDAGSWFDRDDPFGQIAAGRVSPADQAAYVGLKVPTVEEALAFTRDHDWTVNIELKRLPAPLEDFPIVPRFFEVMDRVGIAPERVRLSSFEHRWLEEARALRPEVEVQALVGYYRDRPIDWDAVADYPTVNARAALTPPEKVRELVAAGKKVNLFTVNDTGEARAYIEAGASGLFTDFPQDLVPLARATAGKETP</sequence>
<dbReference type="Gene3D" id="3.20.20.190">
    <property type="entry name" value="Phosphatidylinositol (PI) phosphodiesterase"/>
    <property type="match status" value="1"/>
</dbReference>
<dbReference type="SUPFAM" id="SSF51695">
    <property type="entry name" value="PLC-like phosphodiesterases"/>
    <property type="match status" value="1"/>
</dbReference>
<dbReference type="InterPro" id="IPR030395">
    <property type="entry name" value="GP_PDE_dom"/>
</dbReference>
<dbReference type="OrthoDB" id="384721at2"/>
<protein>
    <submittedName>
        <fullName evidence="2">Glycerophosphoryl diester phosphodiesterase</fullName>
    </submittedName>
</protein>
<dbReference type="GO" id="GO:0008081">
    <property type="term" value="F:phosphoric diester hydrolase activity"/>
    <property type="evidence" value="ECO:0007669"/>
    <property type="project" value="InterPro"/>
</dbReference>
<evidence type="ECO:0000313" key="2">
    <source>
        <dbReference type="EMBL" id="ADR35885.1"/>
    </source>
</evidence>
<dbReference type="AlphaFoldDB" id="E4U6U1"/>
<reference evidence="3" key="1">
    <citation type="submission" date="2010-11" db="EMBL/GenBank/DDBJ databases">
        <title>The complete sequence of chromosome of Oceanithermus profundus DSM 14977.</title>
        <authorList>
            <consortium name="US DOE Joint Genome Institute (JGI-PGF)"/>
            <person name="Lucas S."/>
            <person name="Copeland A."/>
            <person name="Lapidus A."/>
            <person name="Bruce D."/>
            <person name="Goodwin L."/>
            <person name="Pitluck S."/>
            <person name="Kyrpides N."/>
            <person name="Mavromatis K."/>
            <person name="Pagani I."/>
            <person name="Ivanova N."/>
            <person name="Zhang X."/>
            <person name="Brettin T."/>
            <person name="Detter J.C."/>
            <person name="Tapia R."/>
            <person name="Han C."/>
            <person name="Land M."/>
            <person name="Hauser L."/>
            <person name="Markowitz V."/>
            <person name="Cheng J.-F."/>
            <person name="Hugenholtz P."/>
            <person name="Woyke T."/>
            <person name="Wu D."/>
            <person name="Tindall B."/>
            <person name="Faehnrich R."/>
            <person name="Brambilla E."/>
            <person name="Klenk H.-P."/>
            <person name="Eisen J.A."/>
        </authorList>
    </citation>
    <scope>NUCLEOTIDE SEQUENCE [LARGE SCALE GENOMIC DNA]</scope>
    <source>
        <strain evidence="3">DSM 14977 / NBRC 100410 / VKM B-2274 / 506</strain>
    </source>
</reference>
<dbReference type="EMBL" id="CP002361">
    <property type="protein sequence ID" value="ADR35885.1"/>
    <property type="molecule type" value="Genomic_DNA"/>
</dbReference>
<dbReference type="HOGENOM" id="CLU_030006_3_2_0"/>
<accession>E4U6U1</accession>
<reference evidence="2 3" key="2">
    <citation type="journal article" date="2011" name="Stand. Genomic Sci.">
        <title>Complete genome sequence of Oceanithermus profundus type strain (506).</title>
        <authorList>
            <person name="Pati A."/>
            <person name="Zhang X."/>
            <person name="Lapidus A."/>
            <person name="Nolan M."/>
            <person name="Lucas S."/>
            <person name="Del Rio T.G."/>
            <person name="Tice H."/>
            <person name="Cheng J.F."/>
            <person name="Tapia R."/>
            <person name="Han C."/>
            <person name="Goodwin L."/>
            <person name="Pitluck S."/>
            <person name="Liolios K."/>
            <person name="Pagani I."/>
            <person name="Ivanova N."/>
            <person name="Mavromatis K."/>
            <person name="Chen A."/>
            <person name="Palaniappan K."/>
            <person name="Hauser L."/>
            <person name="Jeffries C.D."/>
            <person name="Brambilla E.M."/>
            <person name="Rohl A."/>
            <person name="Mwirichia R."/>
            <person name="Rohde M."/>
            <person name="Tindall B.J."/>
            <person name="Sikorski J."/>
            <person name="Wirth R."/>
            <person name="Goker M."/>
            <person name="Woyke T."/>
            <person name="Detter J.C."/>
            <person name="Bristow J."/>
            <person name="Eisen J.A."/>
            <person name="Markowitz V."/>
            <person name="Hugenholtz P."/>
            <person name="Kyrpides N.C."/>
            <person name="Klenk H.P."/>
            <person name="Land M."/>
        </authorList>
    </citation>
    <scope>NUCLEOTIDE SEQUENCE [LARGE SCALE GENOMIC DNA]</scope>
    <source>
        <strain evidence="3">DSM 14977 / NBRC 100410 / VKM B-2274 / 506</strain>
    </source>
</reference>
<dbReference type="InterPro" id="IPR017946">
    <property type="entry name" value="PLC-like_Pdiesterase_TIM-brl"/>
</dbReference>
<dbReference type="PROSITE" id="PS51704">
    <property type="entry name" value="GP_PDE"/>
    <property type="match status" value="1"/>
</dbReference>
<evidence type="ECO:0000313" key="3">
    <source>
        <dbReference type="Proteomes" id="UP000008722"/>
    </source>
</evidence>
<name>E4U6U1_OCEP5</name>
<evidence type="ECO:0000259" key="1">
    <source>
        <dbReference type="PROSITE" id="PS51704"/>
    </source>
</evidence>
<dbReference type="Proteomes" id="UP000008722">
    <property type="component" value="Chromosome"/>
</dbReference>
<feature type="domain" description="GP-PDE" evidence="1">
    <location>
        <begin position="20"/>
        <end position="285"/>
    </location>
</feature>
<dbReference type="PANTHER" id="PTHR46211">
    <property type="entry name" value="GLYCEROPHOSPHORYL DIESTER PHOSPHODIESTERASE"/>
    <property type="match status" value="1"/>
</dbReference>
<dbReference type="STRING" id="670487.Ocepr_0425"/>
<dbReference type="eggNOG" id="COG0584">
    <property type="taxonomic scope" value="Bacteria"/>
</dbReference>
<keyword evidence="3" id="KW-1185">Reference proteome</keyword>
<gene>
    <name evidence="2" type="ordered locus">Ocepr_0425</name>
</gene>
<dbReference type="PANTHER" id="PTHR46211:SF1">
    <property type="entry name" value="GLYCEROPHOSPHODIESTER PHOSPHODIESTERASE, CYTOPLASMIC"/>
    <property type="match status" value="1"/>
</dbReference>
<proteinExistence type="predicted"/>
<dbReference type="KEGG" id="opr:Ocepr_0425"/>
<dbReference type="GO" id="GO:0006629">
    <property type="term" value="P:lipid metabolic process"/>
    <property type="evidence" value="ECO:0007669"/>
    <property type="project" value="InterPro"/>
</dbReference>